<feature type="region of interest" description="Disordered" evidence="1">
    <location>
        <begin position="1"/>
        <end position="48"/>
    </location>
</feature>
<feature type="compositionally biased region" description="Pro residues" evidence="1">
    <location>
        <begin position="74"/>
        <end position="88"/>
    </location>
</feature>
<dbReference type="EMBL" id="JAINUG010000155">
    <property type="protein sequence ID" value="KAJ8391616.1"/>
    <property type="molecule type" value="Genomic_DNA"/>
</dbReference>
<evidence type="ECO:0000256" key="1">
    <source>
        <dbReference type="SAM" id="MobiDB-lite"/>
    </source>
</evidence>
<protein>
    <submittedName>
        <fullName evidence="2">Uncharacterized protein</fullName>
    </submittedName>
</protein>
<dbReference type="Proteomes" id="UP001221898">
    <property type="component" value="Unassembled WGS sequence"/>
</dbReference>
<reference evidence="2" key="1">
    <citation type="journal article" date="2023" name="Science">
        <title>Genome structures resolve the early diversification of teleost fishes.</title>
        <authorList>
            <person name="Parey E."/>
            <person name="Louis A."/>
            <person name="Montfort J."/>
            <person name="Bouchez O."/>
            <person name="Roques C."/>
            <person name="Iampietro C."/>
            <person name="Lluch J."/>
            <person name="Castinel A."/>
            <person name="Donnadieu C."/>
            <person name="Desvignes T."/>
            <person name="Floi Bucao C."/>
            <person name="Jouanno E."/>
            <person name="Wen M."/>
            <person name="Mejri S."/>
            <person name="Dirks R."/>
            <person name="Jansen H."/>
            <person name="Henkel C."/>
            <person name="Chen W.J."/>
            <person name="Zahm M."/>
            <person name="Cabau C."/>
            <person name="Klopp C."/>
            <person name="Thompson A.W."/>
            <person name="Robinson-Rechavi M."/>
            <person name="Braasch I."/>
            <person name="Lecointre G."/>
            <person name="Bobe J."/>
            <person name="Postlethwait J.H."/>
            <person name="Berthelot C."/>
            <person name="Roest Crollius H."/>
            <person name="Guiguen Y."/>
        </authorList>
    </citation>
    <scope>NUCLEOTIDE SEQUENCE</scope>
    <source>
        <strain evidence="2">NC1722</strain>
    </source>
</reference>
<evidence type="ECO:0000313" key="2">
    <source>
        <dbReference type="EMBL" id="KAJ8391616.1"/>
    </source>
</evidence>
<feature type="compositionally biased region" description="Low complexity" evidence="1">
    <location>
        <begin position="94"/>
        <end position="105"/>
    </location>
</feature>
<sequence>MRGDPKSHYNPRGGEAAAERGGGEEGLCSLRAGVRDGEQQTEVKQPRPVLQLSCRPALIGDWAQWSVKSQRPASPGPSHPSSGPPPGRPRPRRALTPLSAARPPS</sequence>
<evidence type="ECO:0000313" key="3">
    <source>
        <dbReference type="Proteomes" id="UP001221898"/>
    </source>
</evidence>
<proteinExistence type="predicted"/>
<name>A0AAD7WC22_9TELE</name>
<keyword evidence="3" id="KW-1185">Reference proteome</keyword>
<comment type="caution">
    <text evidence="2">The sequence shown here is derived from an EMBL/GenBank/DDBJ whole genome shotgun (WGS) entry which is preliminary data.</text>
</comment>
<organism evidence="2 3">
    <name type="scientific">Aldrovandia affinis</name>
    <dbReference type="NCBI Taxonomy" id="143900"/>
    <lineage>
        <taxon>Eukaryota</taxon>
        <taxon>Metazoa</taxon>
        <taxon>Chordata</taxon>
        <taxon>Craniata</taxon>
        <taxon>Vertebrata</taxon>
        <taxon>Euteleostomi</taxon>
        <taxon>Actinopterygii</taxon>
        <taxon>Neopterygii</taxon>
        <taxon>Teleostei</taxon>
        <taxon>Notacanthiformes</taxon>
        <taxon>Halosauridae</taxon>
        <taxon>Aldrovandia</taxon>
    </lineage>
</organism>
<accession>A0AAD7WC22</accession>
<dbReference type="AlphaFoldDB" id="A0AAD7WC22"/>
<gene>
    <name evidence="2" type="ORF">AAFF_G00087570</name>
</gene>
<feature type="region of interest" description="Disordered" evidence="1">
    <location>
        <begin position="65"/>
        <end position="105"/>
    </location>
</feature>